<evidence type="ECO:0000259" key="2">
    <source>
        <dbReference type="Pfam" id="PF02371"/>
    </source>
</evidence>
<gene>
    <name evidence="3" type="ordered locus">Rta_25600</name>
</gene>
<dbReference type="AlphaFoldDB" id="F5Y2W2"/>
<dbReference type="InterPro" id="IPR047650">
    <property type="entry name" value="Transpos_IS110"/>
</dbReference>
<dbReference type="PANTHER" id="PTHR33055">
    <property type="entry name" value="TRANSPOSASE FOR INSERTION SEQUENCE ELEMENT IS1111A"/>
    <property type="match status" value="1"/>
</dbReference>
<accession>F5Y2W2</accession>
<feature type="coiled-coil region" evidence="1">
    <location>
        <begin position="48"/>
        <end position="75"/>
    </location>
</feature>
<dbReference type="NCBIfam" id="NF033542">
    <property type="entry name" value="transpos_IS110"/>
    <property type="match status" value="1"/>
</dbReference>
<dbReference type="EMBL" id="CP000245">
    <property type="protein sequence ID" value="AEG93658.1"/>
    <property type="molecule type" value="Genomic_DNA"/>
</dbReference>
<dbReference type="KEGG" id="rta:Rta_25600"/>
<reference evidence="4" key="1">
    <citation type="submission" date="2006-01" db="EMBL/GenBank/DDBJ databases">
        <title>Genome of the cyst-dividing bacterium Ramlibacter tataouinensis.</title>
        <authorList>
            <person name="Barakat M."/>
            <person name="Ortet P."/>
            <person name="De Luca G."/>
            <person name="Jourlin-Castelli C."/>
            <person name="Ansaldi M."/>
            <person name="Py B."/>
            <person name="Fichant G."/>
            <person name="Coutinho P."/>
            <person name="Voulhoux R."/>
            <person name="Bastien O."/>
            <person name="Roy S."/>
            <person name="Marechal E."/>
            <person name="Henrissat B."/>
            <person name="Quentin Y."/>
            <person name="Noirot P."/>
            <person name="Filloux A."/>
            <person name="Mejean V."/>
            <person name="DuBow M."/>
            <person name="Barras F."/>
            <person name="Heulin T."/>
        </authorList>
    </citation>
    <scope>NUCLEOTIDE SEQUENCE [LARGE SCALE GENOMIC DNA]</scope>
    <source>
        <strain evidence="4">ATCC BAA-407 / DSM 14655 / LMG 21543 / TTB310</strain>
    </source>
</reference>
<dbReference type="PATRIC" id="fig|365046.3.peg.2615"/>
<keyword evidence="4" id="KW-1185">Reference proteome</keyword>
<keyword evidence="1" id="KW-0175">Coiled coil</keyword>
<proteinExistence type="predicted"/>
<dbReference type="PANTHER" id="PTHR33055:SF3">
    <property type="entry name" value="PUTATIVE TRANSPOSASE FOR IS117-RELATED"/>
    <property type="match status" value="1"/>
</dbReference>
<sequence length="219" mass="23618">MQRINALRGFCREFGLAVTVGARAGLHAISRLVADPASALPSILRPAMSMLLEELTQLHQRIAQLERELAQIARHSPACQLLLSIPGVGLLTATALVAAIGTDVGHFRNGRQLAAWLGLTPREHSSGQTRRLGAITRAGDRYLRTLLTHGARSVLQAASRAQSAGRTCTGLRAWGLAVRQRTNQNKATCALANKLARICFATLRSGQPFDERRACKTAD</sequence>
<evidence type="ECO:0000256" key="1">
    <source>
        <dbReference type="SAM" id="Coils"/>
    </source>
</evidence>
<dbReference type="GO" id="GO:0004803">
    <property type="term" value="F:transposase activity"/>
    <property type="evidence" value="ECO:0007669"/>
    <property type="project" value="InterPro"/>
</dbReference>
<evidence type="ECO:0000313" key="4">
    <source>
        <dbReference type="Proteomes" id="UP000008385"/>
    </source>
</evidence>
<dbReference type="GO" id="GO:0003677">
    <property type="term" value="F:DNA binding"/>
    <property type="evidence" value="ECO:0007669"/>
    <property type="project" value="InterPro"/>
</dbReference>
<evidence type="ECO:0000313" key="3">
    <source>
        <dbReference type="EMBL" id="AEG93658.1"/>
    </source>
</evidence>
<organism evidence="3 4">
    <name type="scientific">Ramlibacter tataouinensis (strain ATCC BAA-407 / DSM 14655 / LMG 21543 / TTB310)</name>
    <dbReference type="NCBI Taxonomy" id="365046"/>
    <lineage>
        <taxon>Bacteria</taxon>
        <taxon>Pseudomonadati</taxon>
        <taxon>Pseudomonadota</taxon>
        <taxon>Betaproteobacteria</taxon>
        <taxon>Burkholderiales</taxon>
        <taxon>Comamonadaceae</taxon>
        <taxon>Ramlibacter</taxon>
    </lineage>
</organism>
<dbReference type="STRING" id="365046.Rta_25600"/>
<reference evidence="3 4" key="2">
    <citation type="journal article" date="2011" name="PLoS ONE">
        <title>The Cyst-Dividing Bacterium Ramlibacter tataouinensis TTB310 Genome Reveals a Well-Stocked Toolbox for Adaptation to a Desert Environment.</title>
        <authorList>
            <person name="De Luca G."/>
            <person name="Barakat M."/>
            <person name="Ortet P."/>
            <person name="Fochesato S."/>
            <person name="Jourlin-Castelli C."/>
            <person name="Ansaldi M."/>
            <person name="Py B."/>
            <person name="Fichant G."/>
            <person name="Coutinho P.M."/>
            <person name="Voulhoux R."/>
            <person name="Bastien O."/>
            <person name="Marechal E."/>
            <person name="Henrissat B."/>
            <person name="Quentin Y."/>
            <person name="Noirot P."/>
            <person name="Filloux A."/>
            <person name="Mejean V."/>
            <person name="Dubow M.S."/>
            <person name="Barras F."/>
            <person name="Barbe V."/>
            <person name="Weissenbach J."/>
            <person name="Mihalcescu I."/>
            <person name="Vermeglio A."/>
            <person name="Achouak W."/>
            <person name="Heulin T."/>
        </authorList>
    </citation>
    <scope>NUCLEOTIDE SEQUENCE [LARGE SCALE GENOMIC DNA]</scope>
    <source>
        <strain evidence="4">ATCC BAA-407 / DSM 14655 / LMG 21543 / TTB310</strain>
    </source>
</reference>
<dbReference type="Pfam" id="PF02371">
    <property type="entry name" value="Transposase_20"/>
    <property type="match status" value="1"/>
</dbReference>
<dbReference type="GO" id="GO:0006313">
    <property type="term" value="P:DNA transposition"/>
    <property type="evidence" value="ECO:0007669"/>
    <property type="project" value="InterPro"/>
</dbReference>
<dbReference type="Proteomes" id="UP000008385">
    <property type="component" value="Chromosome"/>
</dbReference>
<feature type="domain" description="Transposase IS116/IS110/IS902 C-terminal" evidence="2">
    <location>
        <begin position="79"/>
        <end position="161"/>
    </location>
</feature>
<protein>
    <submittedName>
        <fullName evidence="3">Transposase-like protein</fullName>
    </submittedName>
</protein>
<dbReference type="InterPro" id="IPR003346">
    <property type="entry name" value="Transposase_20"/>
</dbReference>
<dbReference type="HOGENOM" id="CLU_036902_3_1_4"/>
<dbReference type="eggNOG" id="COG3547">
    <property type="taxonomic scope" value="Bacteria"/>
</dbReference>
<name>F5Y2W2_RAMTT</name>